<keyword evidence="2" id="KW-0813">Transport</keyword>
<dbReference type="InterPro" id="IPR006593">
    <property type="entry name" value="Cyt_b561/ferric_Rdtase_TM"/>
</dbReference>
<evidence type="ECO:0000256" key="5">
    <source>
        <dbReference type="ARBA" id="ARBA00022982"/>
    </source>
</evidence>
<proteinExistence type="predicted"/>
<keyword evidence="14" id="KW-1185">Reference proteome</keyword>
<dbReference type="Pfam" id="PF03188">
    <property type="entry name" value="Cytochrom_B561"/>
    <property type="match status" value="1"/>
</dbReference>
<protein>
    <recommendedName>
        <fullName evidence="15">Ferric-chelate reductase 1</fullName>
    </recommendedName>
</protein>
<feature type="transmembrane region" description="Helical" evidence="9">
    <location>
        <begin position="475"/>
        <end position="500"/>
    </location>
</feature>
<feature type="signal peptide" evidence="10">
    <location>
        <begin position="1"/>
        <end position="23"/>
    </location>
</feature>
<evidence type="ECO:0000259" key="12">
    <source>
        <dbReference type="PROSITE" id="PS50939"/>
    </source>
</evidence>
<evidence type="ECO:0000256" key="7">
    <source>
        <dbReference type="ARBA" id="ARBA00023136"/>
    </source>
</evidence>
<feature type="transmembrane region" description="Helical" evidence="9">
    <location>
        <begin position="408"/>
        <end position="430"/>
    </location>
</feature>
<evidence type="ECO:0000256" key="6">
    <source>
        <dbReference type="ARBA" id="ARBA00022989"/>
    </source>
</evidence>
<keyword evidence="7 9" id="KW-0472">Membrane</keyword>
<dbReference type="Gene3D" id="1.20.120.1770">
    <property type="match status" value="1"/>
</dbReference>
<dbReference type="CDD" id="cd08760">
    <property type="entry name" value="Cyt_b561_FRRS1_like"/>
    <property type="match status" value="1"/>
</dbReference>
<gene>
    <name evidence="13" type="ORF">BaRGS_00000341</name>
</gene>
<dbReference type="PANTHER" id="PTHR23130">
    <property type="entry name" value="CYTOCHROME B561 AND DOMON DOMAIN-CONTAINING PROTEIN"/>
    <property type="match status" value="1"/>
</dbReference>
<evidence type="ECO:0008006" key="15">
    <source>
        <dbReference type="Google" id="ProtNLM"/>
    </source>
</evidence>
<feature type="chain" id="PRO_5044760272" description="Ferric-chelate reductase 1" evidence="10">
    <location>
        <begin position="24"/>
        <end position="543"/>
    </location>
</feature>
<dbReference type="SMART" id="SM00665">
    <property type="entry name" value="B561"/>
    <property type="match status" value="1"/>
</dbReference>
<keyword evidence="3 9" id="KW-0812">Transmembrane</keyword>
<dbReference type="InterPro" id="IPR005018">
    <property type="entry name" value="DOMON_domain"/>
</dbReference>
<dbReference type="AlphaFoldDB" id="A0ABD0M965"/>
<feature type="domain" description="DOMON" evidence="11">
    <location>
        <begin position="204"/>
        <end position="322"/>
    </location>
</feature>
<evidence type="ECO:0000256" key="3">
    <source>
        <dbReference type="ARBA" id="ARBA00022692"/>
    </source>
</evidence>
<feature type="compositionally biased region" description="Pro residues" evidence="8">
    <location>
        <begin position="151"/>
        <end position="175"/>
    </location>
</feature>
<evidence type="ECO:0000256" key="8">
    <source>
        <dbReference type="SAM" id="MobiDB-lite"/>
    </source>
</evidence>
<dbReference type="GO" id="GO:0016020">
    <property type="term" value="C:membrane"/>
    <property type="evidence" value="ECO:0007669"/>
    <property type="project" value="UniProtKB-SubCell"/>
</dbReference>
<keyword evidence="6 9" id="KW-1133">Transmembrane helix</keyword>
<dbReference type="Proteomes" id="UP001519460">
    <property type="component" value="Unassembled WGS sequence"/>
</dbReference>
<reference evidence="13 14" key="1">
    <citation type="journal article" date="2023" name="Sci. Data">
        <title>Genome assembly of the Korean intertidal mud-creeper Batillaria attramentaria.</title>
        <authorList>
            <person name="Patra A.K."/>
            <person name="Ho P.T."/>
            <person name="Jun S."/>
            <person name="Lee S.J."/>
            <person name="Kim Y."/>
            <person name="Won Y.J."/>
        </authorList>
    </citation>
    <scope>NUCLEOTIDE SEQUENCE [LARGE SCALE GENOMIC DNA]</scope>
    <source>
        <strain evidence="13">Wonlab-2016</strain>
    </source>
</reference>
<feature type="compositionally biased region" description="Low complexity" evidence="8">
    <location>
        <begin position="120"/>
        <end position="150"/>
    </location>
</feature>
<dbReference type="PROSITE" id="PS50836">
    <property type="entry name" value="DOMON"/>
    <property type="match status" value="1"/>
</dbReference>
<dbReference type="Pfam" id="PF03351">
    <property type="entry name" value="DOMON"/>
    <property type="match status" value="1"/>
</dbReference>
<dbReference type="PROSITE" id="PS50939">
    <property type="entry name" value="CYTOCHROME_B561"/>
    <property type="match status" value="1"/>
</dbReference>
<keyword evidence="5" id="KW-0249">Electron transport</keyword>
<comment type="subcellular location">
    <subcellularLocation>
        <location evidence="1">Membrane</location>
    </subcellularLocation>
</comment>
<evidence type="ECO:0000313" key="14">
    <source>
        <dbReference type="Proteomes" id="UP001519460"/>
    </source>
</evidence>
<feature type="transmembrane region" description="Helical" evidence="9">
    <location>
        <begin position="442"/>
        <end position="463"/>
    </location>
</feature>
<keyword evidence="4 10" id="KW-0732">Signal</keyword>
<accession>A0ABD0M965</accession>
<evidence type="ECO:0000256" key="1">
    <source>
        <dbReference type="ARBA" id="ARBA00004370"/>
    </source>
</evidence>
<feature type="transmembrane region" description="Helical" evidence="9">
    <location>
        <begin position="368"/>
        <end position="387"/>
    </location>
</feature>
<evidence type="ECO:0000256" key="10">
    <source>
        <dbReference type="SAM" id="SignalP"/>
    </source>
</evidence>
<evidence type="ECO:0000259" key="11">
    <source>
        <dbReference type="PROSITE" id="PS50836"/>
    </source>
</evidence>
<feature type="region of interest" description="Disordered" evidence="8">
    <location>
        <begin position="120"/>
        <end position="186"/>
    </location>
</feature>
<feature type="transmembrane region" description="Helical" evidence="9">
    <location>
        <begin position="506"/>
        <end position="524"/>
    </location>
</feature>
<name>A0ABD0M965_9CAEN</name>
<feature type="domain" description="Cytochrome b561" evidence="12">
    <location>
        <begin position="331"/>
        <end position="543"/>
    </location>
</feature>
<feature type="non-terminal residue" evidence="13">
    <location>
        <position position="543"/>
    </location>
</feature>
<evidence type="ECO:0000256" key="2">
    <source>
        <dbReference type="ARBA" id="ARBA00022448"/>
    </source>
</evidence>
<dbReference type="PANTHER" id="PTHR23130:SF171">
    <property type="entry name" value="OS01G0895300 PROTEIN"/>
    <property type="match status" value="1"/>
</dbReference>
<dbReference type="CDD" id="cd09628">
    <property type="entry name" value="DOMON_SDR_2_like"/>
    <property type="match status" value="1"/>
</dbReference>
<evidence type="ECO:0000256" key="4">
    <source>
        <dbReference type="ARBA" id="ARBA00022729"/>
    </source>
</evidence>
<evidence type="ECO:0000313" key="13">
    <source>
        <dbReference type="EMBL" id="KAK7508102.1"/>
    </source>
</evidence>
<evidence type="ECO:0000256" key="9">
    <source>
        <dbReference type="SAM" id="Phobius"/>
    </source>
</evidence>
<comment type="caution">
    <text evidence="13">The sequence shown here is derived from an EMBL/GenBank/DDBJ whole genome shotgun (WGS) entry which is preliminary data.</text>
</comment>
<sequence>MASVEILLGTLVCVVCLLSLADGYSSGAGSQACTNLSPNHGGSAAQTANSPYGITVSSTTYTPGGSAVTESKPVYWVDVHSAVLQVQGGTPVSPANLVSSSVTTMAPGCLLWATTAATSVPTVPSTGPTVPSTGPTVVATGPSVPSTGPTAPSPTAPNTPAPNTPAPNTPAPNTTPAPTSSFTKDPECGSTKGCLSDCSEAGSCGYLMTWQSDPSGTAVVITLKAFVGSGDRYVAFGLSHDNLMGDDSVSDCTRVGGSINVYNSKNTGTIAERLQDQSDINLISQGFVDGVLTCTFTRPKIGSSSDVFNLDSTKYIIFIAIGPAFVGGIGMHDDIPDVSAEPISLEDVTMDSGSVTLTFPLIKVHGSLMMVAWIFAASIGLVVARYFKTVWPDSTWCGQKIWFQIHRASMVLVLFATVTGFVIIFVEVGGYSEITGDTYKKAHPILGIVVTILCVVNPIMALFRPGPKTPNRPIFNWAHQAVGTAAHITGVVTIACGVLLEKSAAPDYIVYVLGAFAAWHVFAWRRRNIKCEVLSLEKTVAVM</sequence>
<organism evidence="13 14">
    <name type="scientific">Batillaria attramentaria</name>
    <dbReference type="NCBI Taxonomy" id="370345"/>
    <lineage>
        <taxon>Eukaryota</taxon>
        <taxon>Metazoa</taxon>
        <taxon>Spiralia</taxon>
        <taxon>Lophotrochozoa</taxon>
        <taxon>Mollusca</taxon>
        <taxon>Gastropoda</taxon>
        <taxon>Caenogastropoda</taxon>
        <taxon>Sorbeoconcha</taxon>
        <taxon>Cerithioidea</taxon>
        <taxon>Batillariidae</taxon>
        <taxon>Batillaria</taxon>
    </lineage>
</organism>
<dbReference type="EMBL" id="JACVVK020000002">
    <property type="protein sequence ID" value="KAK7508102.1"/>
    <property type="molecule type" value="Genomic_DNA"/>
</dbReference>